<organism evidence="4 5">
    <name type="scientific">Tetracentron sinense</name>
    <name type="common">Spur-leaf</name>
    <dbReference type="NCBI Taxonomy" id="13715"/>
    <lineage>
        <taxon>Eukaryota</taxon>
        <taxon>Viridiplantae</taxon>
        <taxon>Streptophyta</taxon>
        <taxon>Embryophyta</taxon>
        <taxon>Tracheophyta</taxon>
        <taxon>Spermatophyta</taxon>
        <taxon>Magnoliopsida</taxon>
        <taxon>Trochodendrales</taxon>
        <taxon>Trochodendraceae</taxon>
        <taxon>Tetracentron</taxon>
    </lineage>
</organism>
<evidence type="ECO:0000313" key="4">
    <source>
        <dbReference type="EMBL" id="KAF8413530.1"/>
    </source>
</evidence>
<dbReference type="SMART" id="SM00499">
    <property type="entry name" value="AAI"/>
    <property type="match status" value="1"/>
</dbReference>
<comment type="similarity">
    <text evidence="1">Belongs to the plant LTP family.</text>
</comment>
<evidence type="ECO:0000256" key="1">
    <source>
        <dbReference type="RuleBase" id="RU000628"/>
    </source>
</evidence>
<dbReference type="AlphaFoldDB" id="A0A834ZXQ0"/>
<comment type="caution">
    <text evidence="4">The sequence shown here is derived from an EMBL/GenBank/DDBJ whole genome shotgun (WGS) entry which is preliminary data.</text>
</comment>
<evidence type="ECO:0000259" key="3">
    <source>
        <dbReference type="SMART" id="SM00499"/>
    </source>
</evidence>
<evidence type="ECO:0000313" key="5">
    <source>
        <dbReference type="Proteomes" id="UP000655225"/>
    </source>
</evidence>
<keyword evidence="2" id="KW-0732">Signal</keyword>
<proteinExistence type="inferred from homology"/>
<gene>
    <name evidence="4" type="ORF">HHK36_001521</name>
</gene>
<feature type="signal peptide" evidence="2">
    <location>
        <begin position="1"/>
        <end position="24"/>
    </location>
</feature>
<keyword evidence="1" id="KW-0813">Transport</keyword>
<dbReference type="InterPro" id="IPR016140">
    <property type="entry name" value="Bifunc_inhib/LTP/seed_store"/>
</dbReference>
<dbReference type="InterPro" id="IPR036312">
    <property type="entry name" value="Bifun_inhib/LTP/seed_sf"/>
</dbReference>
<dbReference type="PANTHER" id="PTHR33076">
    <property type="entry name" value="NON-SPECIFIC LIPID-TRANSFER PROTEIN 2-RELATED"/>
    <property type="match status" value="1"/>
</dbReference>
<accession>A0A834ZXQ0</accession>
<feature type="domain" description="Bifunctional inhibitor/plant lipid transfer protein/seed storage helical" evidence="3">
    <location>
        <begin position="28"/>
        <end position="113"/>
    </location>
</feature>
<protein>
    <recommendedName>
        <fullName evidence="1">Non-specific lipid-transfer protein</fullName>
    </recommendedName>
</protein>
<dbReference type="PRINTS" id="PR00382">
    <property type="entry name" value="LIPIDTRNSFER"/>
</dbReference>
<dbReference type="GO" id="GO:0006869">
    <property type="term" value="P:lipid transport"/>
    <property type="evidence" value="ECO:0007669"/>
    <property type="project" value="InterPro"/>
</dbReference>
<dbReference type="Pfam" id="PF00234">
    <property type="entry name" value="Tryp_alpha_amyl"/>
    <property type="match status" value="1"/>
</dbReference>
<keyword evidence="1" id="KW-0446">Lipid-binding</keyword>
<reference evidence="4 5" key="1">
    <citation type="submission" date="2020-04" db="EMBL/GenBank/DDBJ databases">
        <title>Plant Genome Project.</title>
        <authorList>
            <person name="Zhang R.-G."/>
        </authorList>
    </citation>
    <scope>NUCLEOTIDE SEQUENCE [LARGE SCALE GENOMIC DNA]</scope>
    <source>
        <strain evidence="4">YNK0</strain>
        <tissue evidence="4">Leaf</tissue>
    </source>
</reference>
<feature type="chain" id="PRO_5032698581" description="Non-specific lipid-transfer protein" evidence="2">
    <location>
        <begin position="25"/>
        <end position="115"/>
    </location>
</feature>
<comment type="function">
    <text evidence="1">Plant non-specific lipid-transfer proteins transfer phospholipids as well as galactolipids across membranes. May play a role in wax or cutin deposition in the cell walls of expanding epidermal cells and certain secretory tissues.</text>
</comment>
<dbReference type="Proteomes" id="UP000655225">
    <property type="component" value="Unassembled WGS sequence"/>
</dbReference>
<dbReference type="OrthoDB" id="649864at2759"/>
<dbReference type="EMBL" id="JABCRI010000001">
    <property type="protein sequence ID" value="KAF8413530.1"/>
    <property type="molecule type" value="Genomic_DNA"/>
</dbReference>
<keyword evidence="5" id="KW-1185">Reference proteome</keyword>
<sequence length="115" mass="12042">MKGLFISVLMVLAMVQFMVEPGQAVITCGQVDSFMAPCIPYLTGGQPVPAAGCCKGVKSLRGATGTTGDRRQACNCIKQGASRYKNIKDDAASALPNKCNTPVSIPISRTVDCNS</sequence>
<dbReference type="InterPro" id="IPR000528">
    <property type="entry name" value="Plant_nsLTP"/>
</dbReference>
<dbReference type="GO" id="GO:0008289">
    <property type="term" value="F:lipid binding"/>
    <property type="evidence" value="ECO:0007669"/>
    <property type="project" value="UniProtKB-KW"/>
</dbReference>
<name>A0A834ZXQ0_TETSI</name>
<dbReference type="SUPFAM" id="SSF47699">
    <property type="entry name" value="Bifunctional inhibitor/lipid-transfer protein/seed storage 2S albumin"/>
    <property type="match status" value="1"/>
</dbReference>
<dbReference type="OMA" id="DEHTTHT"/>
<dbReference type="CDD" id="cd01960">
    <property type="entry name" value="nsLTP1"/>
    <property type="match status" value="1"/>
</dbReference>
<evidence type="ECO:0000256" key="2">
    <source>
        <dbReference type="SAM" id="SignalP"/>
    </source>
</evidence>
<dbReference type="Gene3D" id="1.10.110.10">
    <property type="entry name" value="Plant lipid-transfer and hydrophobic proteins"/>
    <property type="match status" value="1"/>
</dbReference>